<evidence type="ECO:0000313" key="2">
    <source>
        <dbReference type="EMBL" id="MCL9814719.1"/>
    </source>
</evidence>
<dbReference type="RefSeq" id="WP_250597907.1">
    <property type="nucleotide sequence ID" value="NZ_JAKRVY010000008.1"/>
</dbReference>
<comment type="caution">
    <text evidence="2">The sequence shown here is derived from an EMBL/GenBank/DDBJ whole genome shotgun (WGS) entry which is preliminary data.</text>
</comment>
<reference evidence="2 3" key="1">
    <citation type="journal article" date="2022" name="Syst. Appl. Microbiol.">
        <title>Natronocalculus amylovorans gen. nov., sp. nov., and Natranaeroarchaeum aerophilus sp. nov., dominant culturable amylolytic natronoarchaea from hypersaline soda lakes in southwestern Siberia.</title>
        <authorList>
            <person name="Sorokin D.Y."/>
            <person name="Elcheninov A.G."/>
            <person name="Khizhniak T.V."/>
            <person name="Koenen M."/>
            <person name="Bale N.J."/>
            <person name="Damste J.S.S."/>
            <person name="Kublanov I.V."/>
        </authorList>
    </citation>
    <scope>NUCLEOTIDE SEQUENCE [LARGE SCALE GENOMIC DNA]</scope>
    <source>
        <strain evidence="2 3">AArc-St1-1</strain>
    </source>
</reference>
<gene>
    <name evidence="2" type="ORF">AArcSt11_13755</name>
</gene>
<proteinExistence type="predicted"/>
<protein>
    <submittedName>
        <fullName evidence="2">Uncharacterized protein</fullName>
    </submittedName>
</protein>
<accession>A0AAE3FSX2</accession>
<evidence type="ECO:0000313" key="3">
    <source>
        <dbReference type="Proteomes" id="UP001202674"/>
    </source>
</evidence>
<dbReference type="Proteomes" id="UP001202674">
    <property type="component" value="Unassembled WGS sequence"/>
</dbReference>
<name>A0AAE3FSX2_9EURY</name>
<dbReference type="PROSITE" id="PS51257">
    <property type="entry name" value="PROKAR_LIPOPROTEIN"/>
    <property type="match status" value="1"/>
</dbReference>
<organism evidence="2 3">
    <name type="scientific">Natranaeroarchaeum aerophilus</name>
    <dbReference type="NCBI Taxonomy" id="2917711"/>
    <lineage>
        <taxon>Archaea</taxon>
        <taxon>Methanobacteriati</taxon>
        <taxon>Methanobacteriota</taxon>
        <taxon>Stenosarchaea group</taxon>
        <taxon>Halobacteria</taxon>
        <taxon>Halobacteriales</taxon>
        <taxon>Natronoarchaeaceae</taxon>
        <taxon>Natranaeroarchaeum</taxon>
    </lineage>
</organism>
<evidence type="ECO:0000256" key="1">
    <source>
        <dbReference type="SAM" id="MobiDB-lite"/>
    </source>
</evidence>
<dbReference type="AlphaFoldDB" id="A0AAE3FSX2"/>
<feature type="region of interest" description="Disordered" evidence="1">
    <location>
        <begin position="29"/>
        <end position="60"/>
    </location>
</feature>
<keyword evidence="3" id="KW-1185">Reference proteome</keyword>
<dbReference type="EMBL" id="JAKRVY010000008">
    <property type="protein sequence ID" value="MCL9814719.1"/>
    <property type="molecule type" value="Genomic_DNA"/>
</dbReference>
<sequence>MNRRTYMVAAGSIASALFAGCIDELDNGGDTDTSNTDNGDDTGDGNGTNDTADNDTRDSDPIDAVEAYVRAGENADIDATIEAVHEESPLLPFLEEGETDFDEIDDVEIVDHETIKKDVTAADVLDLQYAETLFQDEDELANALDGEAAVLLDVTFDPEDSFREDTWVVVTEGEEWKMFWATAEPPETPAEQLDPEIIDEDDAVVADIDWDPDIDNPGEWARVTLVDEPGIEADAVRIESTIADSEFEFSGESQTAWSGSWANVNLNEEGDQIVVTAITDNEETVVHRVHYEP</sequence>